<keyword evidence="1" id="KW-0175">Coiled coil</keyword>
<evidence type="ECO:0000313" key="3">
    <source>
        <dbReference type="Proteomes" id="UP000612899"/>
    </source>
</evidence>
<sequence length="115" mass="12878">MNNITPQLIRADHTIRNLENQLEELGVRHRNATAGISILHMLVSRRTRALWTGFITLEVKAAYEIGTSEWGDHHWLANVGQAIGLFIAAGYVVTPNIRKLLRLASDVPDALERQA</sequence>
<name>A0A8J3VM29_9ACTN</name>
<protein>
    <submittedName>
        <fullName evidence="2">Uncharacterized protein</fullName>
    </submittedName>
</protein>
<keyword evidence="3" id="KW-1185">Reference proteome</keyword>
<dbReference type="EMBL" id="BONY01000140">
    <property type="protein sequence ID" value="GIH11530.1"/>
    <property type="molecule type" value="Genomic_DNA"/>
</dbReference>
<reference evidence="2" key="1">
    <citation type="submission" date="2021-01" db="EMBL/GenBank/DDBJ databases">
        <title>Whole genome shotgun sequence of Rhizocola hellebori NBRC 109834.</title>
        <authorList>
            <person name="Komaki H."/>
            <person name="Tamura T."/>
        </authorList>
    </citation>
    <scope>NUCLEOTIDE SEQUENCE</scope>
    <source>
        <strain evidence="2">NBRC 109834</strain>
    </source>
</reference>
<organism evidence="2 3">
    <name type="scientific">Rhizocola hellebori</name>
    <dbReference type="NCBI Taxonomy" id="1392758"/>
    <lineage>
        <taxon>Bacteria</taxon>
        <taxon>Bacillati</taxon>
        <taxon>Actinomycetota</taxon>
        <taxon>Actinomycetes</taxon>
        <taxon>Micromonosporales</taxon>
        <taxon>Micromonosporaceae</taxon>
        <taxon>Rhizocola</taxon>
    </lineage>
</organism>
<gene>
    <name evidence="2" type="ORF">Rhe02_95970</name>
</gene>
<dbReference type="RefSeq" id="WP_203915250.1">
    <property type="nucleotide sequence ID" value="NZ_BONY01000140.1"/>
</dbReference>
<feature type="coiled-coil region" evidence="1">
    <location>
        <begin position="8"/>
        <end position="35"/>
    </location>
</feature>
<dbReference type="Proteomes" id="UP000612899">
    <property type="component" value="Unassembled WGS sequence"/>
</dbReference>
<evidence type="ECO:0000313" key="2">
    <source>
        <dbReference type="EMBL" id="GIH11530.1"/>
    </source>
</evidence>
<evidence type="ECO:0000256" key="1">
    <source>
        <dbReference type="SAM" id="Coils"/>
    </source>
</evidence>
<accession>A0A8J3VM29</accession>
<dbReference type="AlphaFoldDB" id="A0A8J3VM29"/>
<comment type="caution">
    <text evidence="2">The sequence shown here is derived from an EMBL/GenBank/DDBJ whole genome shotgun (WGS) entry which is preliminary data.</text>
</comment>
<proteinExistence type="predicted"/>